<evidence type="ECO:0000313" key="3">
    <source>
        <dbReference type="Proteomes" id="UP001195483"/>
    </source>
</evidence>
<keyword evidence="1" id="KW-0472">Membrane</keyword>
<dbReference type="Proteomes" id="UP001195483">
    <property type="component" value="Unassembled WGS sequence"/>
</dbReference>
<reference evidence="2" key="3">
    <citation type="submission" date="2023-05" db="EMBL/GenBank/DDBJ databases">
        <authorList>
            <person name="Smith C.H."/>
        </authorList>
    </citation>
    <scope>NUCLEOTIDE SEQUENCE</scope>
    <source>
        <strain evidence="2">CHS0354</strain>
        <tissue evidence="2">Mantle</tissue>
    </source>
</reference>
<name>A0AAE0W1D9_9BIVA</name>
<feature type="transmembrane region" description="Helical" evidence="1">
    <location>
        <begin position="136"/>
        <end position="158"/>
    </location>
</feature>
<gene>
    <name evidence="2" type="ORF">CHS0354_018149</name>
</gene>
<dbReference type="EMBL" id="JAEAOA010001122">
    <property type="protein sequence ID" value="KAK3597554.1"/>
    <property type="molecule type" value="Genomic_DNA"/>
</dbReference>
<reference evidence="2" key="1">
    <citation type="journal article" date="2021" name="Genome Biol. Evol.">
        <title>A High-Quality Reference Genome for a Parasitic Bivalve with Doubly Uniparental Inheritance (Bivalvia: Unionida).</title>
        <authorList>
            <person name="Smith C.H."/>
        </authorList>
    </citation>
    <scope>NUCLEOTIDE SEQUENCE</scope>
    <source>
        <strain evidence="2">CHS0354</strain>
    </source>
</reference>
<evidence type="ECO:0000313" key="2">
    <source>
        <dbReference type="EMBL" id="KAK3597554.1"/>
    </source>
</evidence>
<keyword evidence="1" id="KW-0812">Transmembrane</keyword>
<reference evidence="2" key="2">
    <citation type="journal article" date="2021" name="Genome Biol. Evol.">
        <title>Developing a high-quality reference genome for a parasitic bivalve with doubly uniparental inheritance (Bivalvia: Unionida).</title>
        <authorList>
            <person name="Smith C.H."/>
        </authorList>
    </citation>
    <scope>NUCLEOTIDE SEQUENCE</scope>
    <source>
        <strain evidence="2">CHS0354</strain>
        <tissue evidence="2">Mantle</tissue>
    </source>
</reference>
<keyword evidence="3" id="KW-1185">Reference proteome</keyword>
<dbReference type="AlphaFoldDB" id="A0AAE0W1D9"/>
<organism evidence="2 3">
    <name type="scientific">Potamilus streckersoni</name>
    <dbReference type="NCBI Taxonomy" id="2493646"/>
    <lineage>
        <taxon>Eukaryota</taxon>
        <taxon>Metazoa</taxon>
        <taxon>Spiralia</taxon>
        <taxon>Lophotrochozoa</taxon>
        <taxon>Mollusca</taxon>
        <taxon>Bivalvia</taxon>
        <taxon>Autobranchia</taxon>
        <taxon>Heteroconchia</taxon>
        <taxon>Palaeoheterodonta</taxon>
        <taxon>Unionida</taxon>
        <taxon>Unionoidea</taxon>
        <taxon>Unionidae</taxon>
        <taxon>Ambleminae</taxon>
        <taxon>Lampsilini</taxon>
        <taxon>Potamilus</taxon>
    </lineage>
</organism>
<protein>
    <submittedName>
        <fullName evidence="2">Uncharacterized protein</fullName>
    </submittedName>
</protein>
<evidence type="ECO:0000256" key="1">
    <source>
        <dbReference type="SAM" id="Phobius"/>
    </source>
</evidence>
<feature type="transmembrane region" description="Helical" evidence="1">
    <location>
        <begin position="107"/>
        <end position="124"/>
    </location>
</feature>
<accession>A0AAE0W1D9</accession>
<keyword evidence="1" id="KW-1133">Transmembrane helix</keyword>
<proteinExistence type="predicted"/>
<sequence>MILMSRLNCRTIQGIIKSSFPNQVACYKFIWTYLPAASFQKVSPKLSSENELLEVRAVNYVPNRSALFARKGVRKFTPKYDKDGVSTDYSLIYENNNLNSYTYYPPLTYLCVLATWCSSAYILYEYRNVLYTDLYIDHPAVVVFPALAFSGLLLLMVYRLTSCILTRIYHNKDEDKYIAVVRYLHFWHRKLEFTMSDVQPRPKKHTFSYMKGNILIKNQPFLAVCSDFSVPEYFNKMMGWGTDHPPEWLNDEENQIPVSDSKAKTNIYRSKQQQLKKYM</sequence>
<comment type="caution">
    <text evidence="2">The sequence shown here is derived from an EMBL/GenBank/DDBJ whole genome shotgun (WGS) entry which is preliminary data.</text>
</comment>